<dbReference type="Pfam" id="PF25881">
    <property type="entry name" value="HH_YBHG"/>
    <property type="match status" value="1"/>
</dbReference>
<dbReference type="PANTHER" id="PTHR32347">
    <property type="entry name" value="EFFLUX SYSTEM COMPONENT YKNX-RELATED"/>
    <property type="match status" value="1"/>
</dbReference>
<organism evidence="5 6">
    <name type="scientific">Bremerella volcania</name>
    <dbReference type="NCBI Taxonomy" id="2527984"/>
    <lineage>
        <taxon>Bacteria</taxon>
        <taxon>Pseudomonadati</taxon>
        <taxon>Planctomycetota</taxon>
        <taxon>Planctomycetia</taxon>
        <taxon>Pirellulales</taxon>
        <taxon>Pirellulaceae</taxon>
        <taxon>Bremerella</taxon>
    </lineage>
</organism>
<dbReference type="Gene3D" id="2.40.30.170">
    <property type="match status" value="1"/>
</dbReference>
<evidence type="ECO:0000256" key="1">
    <source>
        <dbReference type="ARBA" id="ARBA00004196"/>
    </source>
</evidence>
<dbReference type="RefSeq" id="WP_144971548.1">
    <property type="nucleotide sequence ID" value="NZ_CP036289.1"/>
</dbReference>
<evidence type="ECO:0000259" key="4">
    <source>
        <dbReference type="Pfam" id="PF25990"/>
    </source>
</evidence>
<feature type="domain" description="YknX-like beta-barrel" evidence="4">
    <location>
        <begin position="245"/>
        <end position="327"/>
    </location>
</feature>
<dbReference type="SUPFAM" id="SSF111369">
    <property type="entry name" value="HlyD-like secretion proteins"/>
    <property type="match status" value="2"/>
</dbReference>
<dbReference type="EMBL" id="CP036289">
    <property type="protein sequence ID" value="QDU74600.1"/>
    <property type="molecule type" value="Genomic_DNA"/>
</dbReference>
<dbReference type="GO" id="GO:0042597">
    <property type="term" value="C:periplasmic space"/>
    <property type="evidence" value="ECO:0007669"/>
    <property type="project" value="UniProtKB-SubCell"/>
</dbReference>
<proteinExistence type="predicted"/>
<keyword evidence="2" id="KW-0175">Coiled coil</keyword>
<dbReference type="Proteomes" id="UP000318626">
    <property type="component" value="Chromosome"/>
</dbReference>
<sequence>MKKVIRVLLVVCLLGGAGFGIWYWQNQQNGGDADELVIYGNVDVRQVELAINGNERIGELLVEEGDRITKGNLLGKLNTERLEYAVERAKAIVESQRQVVARLEAGSRPEEIAIARADVTAAKATALDKKRNLERIRSLVGTGAVTQEEFDDNLAAYESAEAQVNARQAELDLAVAGPRKEDKEEAKALLKRYEAELAQAEHDLKDSFLYAPSDGIIQDRILEVGDMASPQKTVFTVALTDPVWVRAYVSEPDLGKIHEGMKARVITDSFPDKEYEGWIGFISPTAEFTPKPVETRELRTKLVYQIRVFVKNPNNELRLGMPATVKIPLDQSRPSSEKK</sequence>
<dbReference type="Gene3D" id="2.40.50.100">
    <property type="match status" value="1"/>
</dbReference>
<keyword evidence="6" id="KW-1185">Reference proteome</keyword>
<evidence type="ECO:0000313" key="5">
    <source>
        <dbReference type="EMBL" id="QDU74600.1"/>
    </source>
</evidence>
<dbReference type="InterPro" id="IPR050465">
    <property type="entry name" value="UPF0194_transport"/>
</dbReference>
<evidence type="ECO:0000256" key="2">
    <source>
        <dbReference type="ARBA" id="ARBA00023054"/>
    </source>
</evidence>
<dbReference type="InterPro" id="IPR059052">
    <property type="entry name" value="HH_YbhG-like"/>
</dbReference>
<accession>A0A518C5V0</accession>
<dbReference type="Gene3D" id="1.10.287.470">
    <property type="entry name" value="Helix hairpin bin"/>
    <property type="match status" value="1"/>
</dbReference>
<gene>
    <name evidence="5" type="primary">macA_1</name>
    <name evidence="5" type="ORF">Pan97_16100</name>
</gene>
<comment type="subcellular location">
    <subcellularLocation>
        <location evidence="1">Cell envelope</location>
    </subcellularLocation>
</comment>
<reference evidence="6" key="1">
    <citation type="submission" date="2019-02" db="EMBL/GenBank/DDBJ databases">
        <title>Deep-cultivation of Planctomycetes and their phenomic and genomic characterization uncovers novel biology.</title>
        <authorList>
            <person name="Wiegand S."/>
            <person name="Jogler M."/>
            <person name="Boedeker C."/>
            <person name="Pinto D."/>
            <person name="Vollmers J."/>
            <person name="Rivas-Marin E."/>
            <person name="Kohn T."/>
            <person name="Peeters S.H."/>
            <person name="Heuer A."/>
            <person name="Rast P."/>
            <person name="Oberbeckmann S."/>
            <person name="Bunk B."/>
            <person name="Jeske O."/>
            <person name="Meyerdierks A."/>
            <person name="Storesund J.E."/>
            <person name="Kallscheuer N."/>
            <person name="Luecker S."/>
            <person name="Lage O.M."/>
            <person name="Pohl T."/>
            <person name="Merkel B.J."/>
            <person name="Hornburger P."/>
            <person name="Mueller R.-W."/>
            <person name="Bruemmer F."/>
            <person name="Labrenz M."/>
            <person name="Spormann A.M."/>
            <person name="Op den Camp H."/>
            <person name="Overmann J."/>
            <person name="Amann R."/>
            <person name="Jetten M.S.M."/>
            <person name="Mascher T."/>
            <person name="Medema M.H."/>
            <person name="Devos D.P."/>
            <person name="Kaster A.-K."/>
            <person name="Ovreas L."/>
            <person name="Rohde M."/>
            <person name="Galperin M.Y."/>
            <person name="Jogler C."/>
        </authorList>
    </citation>
    <scope>NUCLEOTIDE SEQUENCE [LARGE SCALE GENOMIC DNA]</scope>
    <source>
        <strain evidence="6">Pan97</strain>
    </source>
</reference>
<dbReference type="Pfam" id="PF25990">
    <property type="entry name" value="Beta-barrel_YknX"/>
    <property type="match status" value="1"/>
</dbReference>
<name>A0A518C5V0_9BACT</name>
<evidence type="ECO:0000313" key="6">
    <source>
        <dbReference type="Proteomes" id="UP000318626"/>
    </source>
</evidence>
<dbReference type="AlphaFoldDB" id="A0A518C5V0"/>
<feature type="domain" description="YbhG-like alpha-helical hairpin" evidence="3">
    <location>
        <begin position="83"/>
        <end position="206"/>
    </location>
</feature>
<evidence type="ECO:0000259" key="3">
    <source>
        <dbReference type="Pfam" id="PF25881"/>
    </source>
</evidence>
<protein>
    <submittedName>
        <fullName evidence="5">Macrolide export protein MacA</fullName>
    </submittedName>
</protein>
<dbReference type="OrthoDB" id="9778236at2"/>
<dbReference type="KEGG" id="bvo:Pan97_16100"/>
<dbReference type="InterPro" id="IPR058636">
    <property type="entry name" value="Beta-barrel_YknX"/>
</dbReference>
<dbReference type="PANTHER" id="PTHR32347:SF29">
    <property type="entry name" value="UPF0194 MEMBRANE PROTEIN YBHG"/>
    <property type="match status" value="1"/>
</dbReference>